<dbReference type="EMBL" id="JAHIBW010000030">
    <property type="protein sequence ID" value="KAG7295496.1"/>
    <property type="molecule type" value="Genomic_DNA"/>
</dbReference>
<feature type="compositionally biased region" description="Basic residues" evidence="1">
    <location>
        <begin position="98"/>
        <end position="107"/>
    </location>
</feature>
<evidence type="ECO:0000256" key="1">
    <source>
        <dbReference type="SAM" id="MobiDB-lite"/>
    </source>
</evidence>
<sequence length="1125" mass="127301">MVEKSTKETANMAGKKGQAAGGDAPSDKRLKDKDKANVKDAKVGDTSRGQSKDRKTDKDKETPKDNKSIKDRETSKERKDRDPSKERKSRKDRSGSKEKRKRKRNKSKGSESSKGSSKSKGRKGKKGKKDRDESKGRKSPRDRSKERGKKGAKLELEEIPKTDSVLAQEAALERAAQRQLRFKKQWPEVTQVPIKTKPWAPPPPPQKPPPVEVYKPQLKIIPWVPPHTQKKEPRPKLARIPPEEMTQPLTAGSTLKKIWHNFVLVDTNKMMLQGTLACNSRRYISSYTCGTQTACIAAICKAMLDEKEASQLVKQDVDDIIRNGDQFYRQCLLALKCYKGNPALNLNLLIPAFFLHDIKYTFKLDEVEAGVLTKPEDSTDSVMDLVEIMEKRIGTTFSFILTVGDKHFYVWGHPPDAEANSSAQTIIYIFDPHMLNEVGQPEHAPLTPGCCAQFGAAAFLRYAGISSFLTDFLSNYGDLEDMEKGKPPPAITITNIEIMQKEPLIRQPMYDIDMKAHKAHCRNEWEAMYRNLLYELKQKGQYPLQSISKLSVATSRKRSRSRVKDYFNRGGKKDKEEKPVPPVAPEKGTQLTLEEIMAMRGEDFFLYSPLMDEHMFGRDDRADLMQTKSEEVIHSIVDKAAKTYPTQFRQLDIGRWILRATRHMASKRYQSFKIYTAIACCVASLAMLRRLRARAWNEDTLDETLDVGYNLYRESLADRGGPIRLLVLGELKKEFMIRDKEYFFRERGIAVWGKLVTNDKNVFDLCRGIEQFFKESDAGVLQIPGEVETAIWHEGGFIYIYVPWPADRYGTKVGIREGGKACLMCFDKILRLCEYFMDQIAMGMRRKPFAISDVLVFERLKRLPEPINKLKPVDHNRWVMRGNFNETDEKFPEEHRGKQGTPMSIVAVAMAHLVPPSNWTTEDIDETLERGDILYQNTLEHLDKLGINISAPKTGEEAEIEDTEITGPTGTLAAVDVLNRFRVKGSDCIETEVLDSAYTGTLRGSPDEGILSLKDSIKELFKDGNNHAILTARGNSMAIWKDQDCYYFFDPHGCDETGFPSQEARARAALVRVQGSTKDLADTIESNLSPGSDDSFNLSPVNIIATKLNTVINAPETILEVIGLV</sequence>
<feature type="region of interest" description="Disordered" evidence="1">
    <location>
        <begin position="1"/>
        <end position="159"/>
    </location>
</feature>
<feature type="compositionally biased region" description="Low complexity" evidence="1">
    <location>
        <begin position="13"/>
        <end position="24"/>
    </location>
</feature>
<dbReference type="PANTHER" id="PTHR40552:SF6">
    <property type="entry name" value="FI09606P-RELATED"/>
    <property type="match status" value="1"/>
</dbReference>
<dbReference type="PANTHER" id="PTHR40552">
    <property type="entry name" value="AT05186P-RELATED"/>
    <property type="match status" value="1"/>
</dbReference>
<evidence type="ECO:0000313" key="3">
    <source>
        <dbReference type="Proteomes" id="UP000823941"/>
    </source>
</evidence>
<protein>
    <submittedName>
        <fullName evidence="2">Uncharacterized protein</fullName>
    </submittedName>
</protein>
<feature type="compositionally biased region" description="Basic and acidic residues" evidence="1">
    <location>
        <begin position="563"/>
        <end position="579"/>
    </location>
</feature>
<feature type="compositionally biased region" description="Basic and acidic residues" evidence="1">
    <location>
        <begin position="25"/>
        <end position="86"/>
    </location>
</feature>
<accession>A0ABQ7PR90</accession>
<organism evidence="2 3">
    <name type="scientific">Plutella xylostella</name>
    <name type="common">Diamondback moth</name>
    <name type="synonym">Plutella maculipennis</name>
    <dbReference type="NCBI Taxonomy" id="51655"/>
    <lineage>
        <taxon>Eukaryota</taxon>
        <taxon>Metazoa</taxon>
        <taxon>Ecdysozoa</taxon>
        <taxon>Arthropoda</taxon>
        <taxon>Hexapoda</taxon>
        <taxon>Insecta</taxon>
        <taxon>Pterygota</taxon>
        <taxon>Neoptera</taxon>
        <taxon>Endopterygota</taxon>
        <taxon>Lepidoptera</taxon>
        <taxon>Glossata</taxon>
        <taxon>Ditrysia</taxon>
        <taxon>Yponomeutoidea</taxon>
        <taxon>Plutellidae</taxon>
        <taxon>Plutella</taxon>
    </lineage>
</organism>
<feature type="region of interest" description="Disordered" evidence="1">
    <location>
        <begin position="563"/>
        <end position="586"/>
    </location>
</feature>
<feature type="compositionally biased region" description="Basic and acidic residues" evidence="1">
    <location>
        <begin position="129"/>
        <end position="145"/>
    </location>
</feature>
<proteinExistence type="predicted"/>
<comment type="caution">
    <text evidence="2">The sequence shown here is derived from an EMBL/GenBank/DDBJ whole genome shotgun (WGS) entry which is preliminary data.</text>
</comment>
<reference evidence="2 3" key="1">
    <citation type="submission" date="2021-06" db="EMBL/GenBank/DDBJ databases">
        <title>A haploid diamondback moth (Plutella xylostella L.) genome assembly resolves 31 chromosomes and identifies a diamide resistance mutation.</title>
        <authorList>
            <person name="Ward C.M."/>
            <person name="Perry K.D."/>
            <person name="Baker G."/>
            <person name="Powis K."/>
            <person name="Heckel D.G."/>
            <person name="Baxter S.W."/>
        </authorList>
    </citation>
    <scope>NUCLEOTIDE SEQUENCE [LARGE SCALE GENOMIC DNA]</scope>
    <source>
        <strain evidence="2 3">LV</strain>
        <tissue evidence="2">Single pupa</tissue>
    </source>
</reference>
<keyword evidence="3" id="KW-1185">Reference proteome</keyword>
<feature type="compositionally biased region" description="Basic residues" evidence="1">
    <location>
        <begin position="117"/>
        <end position="128"/>
    </location>
</feature>
<dbReference type="Gene3D" id="3.90.70.120">
    <property type="match status" value="3"/>
</dbReference>
<dbReference type="Proteomes" id="UP000823941">
    <property type="component" value="Chromosome 30"/>
</dbReference>
<gene>
    <name evidence="2" type="ORF">JYU34_021701</name>
</gene>
<name>A0ABQ7PR90_PLUXY</name>
<evidence type="ECO:0000313" key="2">
    <source>
        <dbReference type="EMBL" id="KAG7295496.1"/>
    </source>
</evidence>